<accession>A0ABX9ZPB8</accession>
<evidence type="ECO:0008006" key="5">
    <source>
        <dbReference type="Google" id="ProtNLM"/>
    </source>
</evidence>
<organism evidence="3 4">
    <name type="scientific">Pandoraea apista</name>
    <dbReference type="NCBI Taxonomy" id="93218"/>
    <lineage>
        <taxon>Bacteria</taxon>
        <taxon>Pseudomonadati</taxon>
        <taxon>Pseudomonadota</taxon>
        <taxon>Betaproteobacteria</taxon>
        <taxon>Burkholderiales</taxon>
        <taxon>Burkholderiaceae</taxon>
        <taxon>Pandoraea</taxon>
    </lineage>
</organism>
<proteinExistence type="predicted"/>
<protein>
    <recommendedName>
        <fullName evidence="5">Transmembrane protein</fullName>
    </recommendedName>
</protein>
<name>A0ABX9ZPB8_9BURK</name>
<keyword evidence="4" id="KW-1185">Reference proteome</keyword>
<evidence type="ECO:0000256" key="2">
    <source>
        <dbReference type="SAM" id="Phobius"/>
    </source>
</evidence>
<dbReference type="EMBL" id="RWHX01000025">
    <property type="protein sequence ID" value="RSK79745.1"/>
    <property type="molecule type" value="Genomic_DNA"/>
</dbReference>
<comment type="caution">
    <text evidence="3">The sequence shown here is derived from an EMBL/GenBank/DDBJ whole genome shotgun (WGS) entry which is preliminary data.</text>
</comment>
<evidence type="ECO:0000313" key="4">
    <source>
        <dbReference type="Proteomes" id="UP000270216"/>
    </source>
</evidence>
<feature type="region of interest" description="Disordered" evidence="1">
    <location>
        <begin position="57"/>
        <end position="88"/>
    </location>
</feature>
<dbReference type="Proteomes" id="UP000270216">
    <property type="component" value="Unassembled WGS sequence"/>
</dbReference>
<keyword evidence="2" id="KW-0812">Transmembrane</keyword>
<feature type="compositionally biased region" description="Low complexity" evidence="1">
    <location>
        <begin position="59"/>
        <end position="76"/>
    </location>
</feature>
<evidence type="ECO:0000313" key="3">
    <source>
        <dbReference type="EMBL" id="RSK79745.1"/>
    </source>
</evidence>
<keyword evidence="2" id="KW-1133">Transmembrane helix</keyword>
<sequence>MFIVILGWLYVIAMVAITAPSVWLGLVIFLAGGLGPALLWLYIAGSRIRRVRTMRPDDAAASPASPSDCGAPSPSSTSAPHRSPSRTE</sequence>
<evidence type="ECO:0000256" key="1">
    <source>
        <dbReference type="SAM" id="MobiDB-lite"/>
    </source>
</evidence>
<feature type="transmembrane region" description="Helical" evidence="2">
    <location>
        <begin position="23"/>
        <end position="45"/>
    </location>
</feature>
<reference evidence="3 4" key="1">
    <citation type="submission" date="2018-12" db="EMBL/GenBank/DDBJ databases">
        <title>Whole genome sequence of a Pandoraea apista isolate from a patient with cystic fibrosis.</title>
        <authorList>
            <person name="Kenna D.T."/>
            <person name="Turton J.F."/>
        </authorList>
    </citation>
    <scope>NUCLEOTIDE SEQUENCE [LARGE SCALE GENOMIC DNA]</scope>
    <source>
        <strain evidence="3 4">Pa13324</strain>
    </source>
</reference>
<keyword evidence="2" id="KW-0472">Membrane</keyword>
<gene>
    <name evidence="3" type="ORF">EJE83_14520</name>
</gene>